<keyword evidence="7" id="KW-0378">Hydrolase</keyword>
<keyword evidence="3" id="KW-0413">Isomerase</keyword>
<dbReference type="Gene3D" id="3.40.50.300">
    <property type="entry name" value="P-loop containing nucleotide triphosphate hydrolases"/>
    <property type="match status" value="1"/>
</dbReference>
<dbReference type="AlphaFoldDB" id="A0A8I0H9H4"/>
<dbReference type="GO" id="GO:0005524">
    <property type="term" value="F:ATP binding"/>
    <property type="evidence" value="ECO:0007669"/>
    <property type="project" value="InterPro"/>
</dbReference>
<dbReference type="GO" id="GO:0006310">
    <property type="term" value="P:DNA recombination"/>
    <property type="evidence" value="ECO:0007669"/>
    <property type="project" value="TreeGrafter"/>
</dbReference>
<sequence length="90" mass="9868">ENINLTDALKKYFGFDTFKGNQEAIIRNLLAGNDTFVLMPTGGGKSLCYQLPSLIMDGTAIVISPLIALMKNQVDAMRNFSEEDGVAHFI</sequence>
<feature type="non-terminal residue" evidence="7">
    <location>
        <position position="1"/>
    </location>
</feature>
<dbReference type="GO" id="GO:0009378">
    <property type="term" value="F:four-way junction helicase activity"/>
    <property type="evidence" value="ECO:0007669"/>
    <property type="project" value="TreeGrafter"/>
</dbReference>
<dbReference type="EMBL" id="JAABFR010000668">
    <property type="protein sequence ID" value="MBD4336293.1"/>
    <property type="molecule type" value="Genomic_DNA"/>
</dbReference>
<keyword evidence="7" id="KW-0547">Nucleotide-binding</keyword>
<reference evidence="7" key="1">
    <citation type="submission" date="2020-01" db="EMBL/GenBank/DDBJ databases">
        <authorList>
            <person name="Richard D."/>
        </authorList>
    </citation>
    <scope>NUCLEOTIDE SEQUENCE</scope>
    <source>
        <strain evidence="7">JP541</strain>
    </source>
</reference>
<evidence type="ECO:0000256" key="1">
    <source>
        <dbReference type="ARBA" id="ARBA00005446"/>
    </source>
</evidence>
<evidence type="ECO:0000256" key="3">
    <source>
        <dbReference type="ARBA" id="ARBA00023235"/>
    </source>
</evidence>
<comment type="catalytic activity">
    <reaction evidence="4">
        <text>Couples ATP hydrolysis with the unwinding of duplex DNA by translocating in the 3'-5' direction.</text>
        <dbReference type="EC" id="5.6.2.4"/>
    </reaction>
</comment>
<dbReference type="Proteomes" id="UP000653002">
    <property type="component" value="Unassembled WGS sequence"/>
</dbReference>
<feature type="non-terminal residue" evidence="7">
    <location>
        <position position="90"/>
    </location>
</feature>
<evidence type="ECO:0000256" key="5">
    <source>
        <dbReference type="ARBA" id="ARBA00034808"/>
    </source>
</evidence>
<dbReference type="PROSITE" id="PS51192">
    <property type="entry name" value="HELICASE_ATP_BIND_1"/>
    <property type="match status" value="1"/>
</dbReference>
<dbReference type="GO" id="GO:0043138">
    <property type="term" value="F:3'-5' DNA helicase activity"/>
    <property type="evidence" value="ECO:0007669"/>
    <property type="project" value="UniProtKB-EC"/>
</dbReference>
<dbReference type="Pfam" id="PF00270">
    <property type="entry name" value="DEAD"/>
    <property type="match status" value="1"/>
</dbReference>
<dbReference type="GO" id="GO:0005737">
    <property type="term" value="C:cytoplasm"/>
    <property type="evidence" value="ECO:0007669"/>
    <property type="project" value="TreeGrafter"/>
</dbReference>
<name>A0A8I0H9H4_XANCI</name>
<dbReference type="GO" id="GO:0043590">
    <property type="term" value="C:bacterial nucleoid"/>
    <property type="evidence" value="ECO:0007669"/>
    <property type="project" value="TreeGrafter"/>
</dbReference>
<dbReference type="InterPro" id="IPR027417">
    <property type="entry name" value="P-loop_NTPase"/>
</dbReference>
<dbReference type="GO" id="GO:0006281">
    <property type="term" value="P:DNA repair"/>
    <property type="evidence" value="ECO:0007669"/>
    <property type="project" value="TreeGrafter"/>
</dbReference>
<keyword evidence="2" id="KW-0238">DNA-binding</keyword>
<feature type="domain" description="Helicase ATP-binding" evidence="6">
    <location>
        <begin position="26"/>
        <end position="90"/>
    </location>
</feature>
<dbReference type="InterPro" id="IPR014001">
    <property type="entry name" value="Helicase_ATP-bd"/>
</dbReference>
<keyword evidence="7" id="KW-0067">ATP-binding</keyword>
<dbReference type="SUPFAM" id="SSF52540">
    <property type="entry name" value="P-loop containing nucleoside triphosphate hydrolases"/>
    <property type="match status" value="1"/>
</dbReference>
<protein>
    <recommendedName>
        <fullName evidence="5">DNA 3'-5' helicase</fullName>
        <ecNumber evidence="5">5.6.2.4</ecNumber>
    </recommendedName>
</protein>
<evidence type="ECO:0000313" key="8">
    <source>
        <dbReference type="Proteomes" id="UP000653002"/>
    </source>
</evidence>
<evidence type="ECO:0000256" key="4">
    <source>
        <dbReference type="ARBA" id="ARBA00034617"/>
    </source>
</evidence>
<dbReference type="EC" id="5.6.2.4" evidence="5"/>
<dbReference type="GO" id="GO:0030894">
    <property type="term" value="C:replisome"/>
    <property type="evidence" value="ECO:0007669"/>
    <property type="project" value="TreeGrafter"/>
</dbReference>
<dbReference type="PANTHER" id="PTHR13710">
    <property type="entry name" value="DNA HELICASE RECQ FAMILY MEMBER"/>
    <property type="match status" value="1"/>
</dbReference>
<keyword evidence="7" id="KW-0347">Helicase</keyword>
<dbReference type="PANTHER" id="PTHR13710:SF105">
    <property type="entry name" value="ATP-DEPENDENT DNA HELICASE Q1"/>
    <property type="match status" value="1"/>
</dbReference>
<evidence type="ECO:0000259" key="6">
    <source>
        <dbReference type="PROSITE" id="PS51192"/>
    </source>
</evidence>
<evidence type="ECO:0000313" key="7">
    <source>
        <dbReference type="EMBL" id="MBD4336293.1"/>
    </source>
</evidence>
<accession>A0A8I0H9H4</accession>
<comment type="similarity">
    <text evidence="1">Belongs to the helicase family. RecQ subfamily.</text>
</comment>
<dbReference type="GO" id="GO:0003677">
    <property type="term" value="F:DNA binding"/>
    <property type="evidence" value="ECO:0007669"/>
    <property type="project" value="UniProtKB-KW"/>
</dbReference>
<comment type="caution">
    <text evidence="7">The sequence shown here is derived from an EMBL/GenBank/DDBJ whole genome shotgun (WGS) entry which is preliminary data.</text>
</comment>
<gene>
    <name evidence="7" type="ORF">GUH15_09570</name>
</gene>
<organism evidence="7 8">
    <name type="scientific">Xanthomonas citri pv. citri</name>
    <dbReference type="NCBI Taxonomy" id="611301"/>
    <lineage>
        <taxon>Bacteria</taxon>
        <taxon>Pseudomonadati</taxon>
        <taxon>Pseudomonadota</taxon>
        <taxon>Gammaproteobacteria</taxon>
        <taxon>Lysobacterales</taxon>
        <taxon>Lysobacteraceae</taxon>
        <taxon>Xanthomonas</taxon>
    </lineage>
</organism>
<dbReference type="InterPro" id="IPR011545">
    <property type="entry name" value="DEAD/DEAH_box_helicase_dom"/>
</dbReference>
<evidence type="ECO:0000256" key="2">
    <source>
        <dbReference type="ARBA" id="ARBA00023125"/>
    </source>
</evidence>
<proteinExistence type="inferred from homology"/>